<dbReference type="CDD" id="cd17546">
    <property type="entry name" value="REC_hyHK_CKI1_RcsC-like"/>
    <property type="match status" value="1"/>
</dbReference>
<reference evidence="15 16" key="1">
    <citation type="submission" date="2011-09" db="EMBL/GenBank/DDBJ databases">
        <title>The permanent draft genome of Caldithrix abyssi DSM 13497.</title>
        <authorList>
            <consortium name="US DOE Joint Genome Institute (JGI-PGF)"/>
            <person name="Lucas S."/>
            <person name="Han J."/>
            <person name="Lapidus A."/>
            <person name="Bruce D."/>
            <person name="Goodwin L."/>
            <person name="Pitluck S."/>
            <person name="Peters L."/>
            <person name="Kyrpides N."/>
            <person name="Mavromatis K."/>
            <person name="Ivanova N."/>
            <person name="Mikhailova N."/>
            <person name="Chertkov O."/>
            <person name="Detter J.C."/>
            <person name="Tapia R."/>
            <person name="Han C."/>
            <person name="Land M."/>
            <person name="Hauser L."/>
            <person name="Markowitz V."/>
            <person name="Cheng J.-F."/>
            <person name="Hugenholtz P."/>
            <person name="Woyke T."/>
            <person name="Wu D."/>
            <person name="Spring S."/>
            <person name="Brambilla E."/>
            <person name="Klenk H.-P."/>
            <person name="Eisen J.A."/>
        </authorList>
    </citation>
    <scope>NUCLEOTIDE SEQUENCE [LARGE SCALE GENOMIC DNA]</scope>
    <source>
        <strain evidence="15 16">DSM 13497</strain>
    </source>
</reference>
<dbReference type="PaxDb" id="880073-Calab_2078"/>
<feature type="domain" description="Response regulatory" evidence="12">
    <location>
        <begin position="1178"/>
        <end position="1298"/>
    </location>
</feature>
<dbReference type="EC" id="2.7.13.3" evidence="2"/>
<dbReference type="InterPro" id="IPR003594">
    <property type="entry name" value="HATPase_dom"/>
</dbReference>
<dbReference type="InterPro" id="IPR011123">
    <property type="entry name" value="Y_Y_Y"/>
</dbReference>
<evidence type="ECO:0000256" key="3">
    <source>
        <dbReference type="ARBA" id="ARBA00022553"/>
    </source>
</evidence>
<dbReference type="Pfam" id="PF00512">
    <property type="entry name" value="HisKA"/>
    <property type="match status" value="1"/>
</dbReference>
<dbReference type="PROSITE" id="PS50112">
    <property type="entry name" value="PAS"/>
    <property type="match status" value="1"/>
</dbReference>
<dbReference type="InterPro" id="IPR003661">
    <property type="entry name" value="HisK_dim/P_dom"/>
</dbReference>
<dbReference type="InterPro" id="IPR011006">
    <property type="entry name" value="CheY-like_superfamily"/>
</dbReference>
<dbReference type="InterPro" id="IPR035965">
    <property type="entry name" value="PAS-like_dom_sf"/>
</dbReference>
<feature type="domain" description="Histidine kinase" evidence="11">
    <location>
        <begin position="940"/>
        <end position="1158"/>
    </location>
</feature>
<dbReference type="EMBL" id="CM001402">
    <property type="protein sequence ID" value="EHO41690.1"/>
    <property type="molecule type" value="Genomic_DNA"/>
</dbReference>
<keyword evidence="8" id="KW-0902">Two-component regulatory system</keyword>
<protein>
    <recommendedName>
        <fullName evidence="2">histidine kinase</fullName>
        <ecNumber evidence="2">2.7.13.3</ecNumber>
    </recommendedName>
</protein>
<dbReference type="InterPro" id="IPR004358">
    <property type="entry name" value="Sig_transdc_His_kin-like_C"/>
</dbReference>
<evidence type="ECO:0000313" key="16">
    <source>
        <dbReference type="Proteomes" id="UP000004671"/>
    </source>
</evidence>
<dbReference type="GO" id="GO:0006355">
    <property type="term" value="P:regulation of DNA-templated transcription"/>
    <property type="evidence" value="ECO:0007669"/>
    <property type="project" value="InterPro"/>
</dbReference>
<dbReference type="SUPFAM" id="SSF55874">
    <property type="entry name" value="ATPase domain of HSP90 chaperone/DNA topoisomerase II/histidine kinase"/>
    <property type="match status" value="1"/>
</dbReference>
<dbReference type="InterPro" id="IPR015943">
    <property type="entry name" value="WD40/YVTN_repeat-like_dom_sf"/>
</dbReference>
<dbReference type="GO" id="GO:0005524">
    <property type="term" value="F:ATP binding"/>
    <property type="evidence" value="ECO:0007669"/>
    <property type="project" value="UniProtKB-KW"/>
</dbReference>
<keyword evidence="6 15" id="KW-0418">Kinase</keyword>
<evidence type="ECO:0000313" key="14">
    <source>
        <dbReference type="EMBL" id="APF17598.1"/>
    </source>
</evidence>
<dbReference type="InterPro" id="IPR013767">
    <property type="entry name" value="PAS_fold"/>
</dbReference>
<dbReference type="Gene3D" id="3.30.565.10">
    <property type="entry name" value="Histidine kinase-like ATPase, C-terminal domain"/>
    <property type="match status" value="1"/>
</dbReference>
<dbReference type="HOGENOM" id="CLU_251833_0_0_0"/>
<dbReference type="PANTHER" id="PTHR43065:SF46">
    <property type="entry name" value="C4-DICARBOXYLATE TRANSPORT SENSOR PROTEIN DCTB"/>
    <property type="match status" value="1"/>
</dbReference>
<evidence type="ECO:0000259" key="12">
    <source>
        <dbReference type="PROSITE" id="PS50110"/>
    </source>
</evidence>
<keyword evidence="4" id="KW-0808">Transferase</keyword>
<dbReference type="Gene3D" id="1.10.287.130">
    <property type="match status" value="1"/>
</dbReference>
<dbReference type="NCBIfam" id="TIGR00229">
    <property type="entry name" value="sensory_box"/>
    <property type="match status" value="1"/>
</dbReference>
<dbReference type="SMART" id="SM00091">
    <property type="entry name" value="PAS"/>
    <property type="match status" value="1"/>
</dbReference>
<gene>
    <name evidence="14" type="ORF">Cabys_847</name>
    <name evidence="15" type="ORF">Calab_2078</name>
</gene>
<organism evidence="15 16">
    <name type="scientific">Caldithrix abyssi DSM 13497</name>
    <dbReference type="NCBI Taxonomy" id="880073"/>
    <lineage>
        <taxon>Bacteria</taxon>
        <taxon>Pseudomonadati</taxon>
        <taxon>Calditrichota</taxon>
        <taxon>Calditrichia</taxon>
        <taxon>Calditrichales</taxon>
        <taxon>Calditrichaceae</taxon>
        <taxon>Caldithrix</taxon>
    </lineage>
</organism>
<dbReference type="KEGG" id="caby:Cabys_847"/>
<dbReference type="Pfam" id="PF00989">
    <property type="entry name" value="PAS"/>
    <property type="match status" value="1"/>
</dbReference>
<dbReference type="InterPro" id="IPR011110">
    <property type="entry name" value="Reg_prop"/>
</dbReference>
<dbReference type="Gene3D" id="3.40.50.2300">
    <property type="match status" value="1"/>
</dbReference>
<evidence type="ECO:0000313" key="17">
    <source>
        <dbReference type="Proteomes" id="UP000183868"/>
    </source>
</evidence>
<feature type="domain" description="PAS" evidence="13">
    <location>
        <begin position="795"/>
        <end position="866"/>
    </location>
</feature>
<evidence type="ECO:0000256" key="8">
    <source>
        <dbReference type="ARBA" id="ARBA00023012"/>
    </source>
</evidence>
<proteinExistence type="predicted"/>
<evidence type="ECO:0000256" key="5">
    <source>
        <dbReference type="ARBA" id="ARBA00022741"/>
    </source>
</evidence>
<dbReference type="SUPFAM" id="SSF52172">
    <property type="entry name" value="CheY-like"/>
    <property type="match status" value="1"/>
</dbReference>
<dbReference type="Pfam" id="PF07494">
    <property type="entry name" value="Reg_prop"/>
    <property type="match status" value="2"/>
</dbReference>
<keyword evidence="16" id="KW-1185">Reference proteome</keyword>
<name>H1XVD2_CALAY</name>
<dbReference type="eggNOG" id="COG5002">
    <property type="taxonomic scope" value="Bacteria"/>
</dbReference>
<feature type="modified residue" description="4-aspartylphosphate" evidence="9">
    <location>
        <position position="1232"/>
    </location>
</feature>
<evidence type="ECO:0000256" key="1">
    <source>
        <dbReference type="ARBA" id="ARBA00000085"/>
    </source>
</evidence>
<evidence type="ECO:0000256" key="4">
    <source>
        <dbReference type="ARBA" id="ARBA00022679"/>
    </source>
</evidence>
<dbReference type="InterPro" id="IPR001789">
    <property type="entry name" value="Sig_transdc_resp-reg_receiver"/>
</dbReference>
<dbReference type="SMART" id="SM00388">
    <property type="entry name" value="HisKA"/>
    <property type="match status" value="1"/>
</dbReference>
<dbReference type="Pfam" id="PF00072">
    <property type="entry name" value="Response_reg"/>
    <property type="match status" value="1"/>
</dbReference>
<dbReference type="InParanoid" id="H1XVD2"/>
<evidence type="ECO:0000256" key="10">
    <source>
        <dbReference type="SAM" id="Coils"/>
    </source>
</evidence>
<dbReference type="EMBL" id="CP018099">
    <property type="protein sequence ID" value="APF17598.1"/>
    <property type="molecule type" value="Genomic_DNA"/>
</dbReference>
<evidence type="ECO:0000256" key="6">
    <source>
        <dbReference type="ARBA" id="ARBA00022777"/>
    </source>
</evidence>
<dbReference type="InterPro" id="IPR013783">
    <property type="entry name" value="Ig-like_fold"/>
</dbReference>
<accession>H1XVD2</accession>
<dbReference type="CDD" id="cd00130">
    <property type="entry name" value="PAS"/>
    <property type="match status" value="1"/>
</dbReference>
<keyword evidence="7" id="KW-0067">ATP-binding</keyword>
<dbReference type="SMART" id="SM00448">
    <property type="entry name" value="REC"/>
    <property type="match status" value="1"/>
</dbReference>
<evidence type="ECO:0000259" key="11">
    <source>
        <dbReference type="PROSITE" id="PS50109"/>
    </source>
</evidence>
<dbReference type="PROSITE" id="PS50110">
    <property type="entry name" value="RESPONSE_REGULATORY"/>
    <property type="match status" value="1"/>
</dbReference>
<dbReference type="SMART" id="SM00387">
    <property type="entry name" value="HATPase_c"/>
    <property type="match status" value="1"/>
</dbReference>
<dbReference type="CDD" id="cd00082">
    <property type="entry name" value="HisKA"/>
    <property type="match status" value="1"/>
</dbReference>
<dbReference type="STRING" id="880073.Cabys_847"/>
<dbReference type="InterPro" id="IPR036890">
    <property type="entry name" value="HATPase_C_sf"/>
</dbReference>
<dbReference type="Gene3D" id="2.130.10.10">
    <property type="entry name" value="YVTN repeat-like/Quinoprotein amine dehydrogenase"/>
    <property type="match status" value="2"/>
</dbReference>
<dbReference type="GO" id="GO:0000155">
    <property type="term" value="F:phosphorelay sensor kinase activity"/>
    <property type="evidence" value="ECO:0007669"/>
    <property type="project" value="InterPro"/>
</dbReference>
<dbReference type="OrthoDB" id="9806995at2"/>
<sequence length="1302" mass="147840" precursor="true">MYKRTVYFVIILSLFLTFDLFAVESNGYPSPHYPYIRYTVDNGLPQSIISSLVQDAYGFLWLATNEGAARFDGSSFQVFNEENGYPFRLVTGIIEKEPGIMWISTISNGVWELYNNKLRQISLNGALSTLHINFMIKTYDNEILIGAEPGGLYVVKNDSLILHLDDRKGEIVSKILCGAKDYNGNYWVGSFDSGLQAFDGTKLIAHLTTKDGLPSNEIRTILPLPSGEVWIGTNRGFFIKERPDLTRMLNRSFPEVFVSSIYTPNNQDIWINLASKPGGVLHFKNDRLIEILHADDGFYSKSTLIDEQGALFIGTYRGLYVYPNRNFENFGKESGLTDTYIRAIGKDPAGNVLIATKSDGIFKLAGQNFEKLAFLDEALRGNSVHDIKPINNQLWLATTRGLFIVENNRLIQNKWTHFFKGMYLRRFEQIDGDLYIVAHRQLFKISNGNLIDLSYNLKKRRVSIWGVAKDKKDRLIIATNGNGLQFLDNQTWRQLHPPDSLEQFFAIRPDDENNLYIGNSKGLCKWDGSHFELLLPLNKTVWDVLPTKTEIWALTSYGLYKMQHGRVRIYNKKNGLVTTEFNMGARCMTAHNDYWFGGVDGLVHYYKKKNYPDLVPKFYINAIELEDSLFNYPFPAEIVLPSSKNALRFHLNKIDFGNGPSLKLAYWLKGFDQDTVFLSDSKVQYVDYTNLPDGAYTFLLFLADPFTHQIVAQRSVSFIILRPWYKTNLFIFSTALLMLGLIYVIVHARESYLKRRNLLLEQQVLERTEDIRQSYKLLKKETEQRKKAQASLREERRQLEITLKSIGDGVVRTDLEGKILLLNDSAGKILGISIKEAMGKPLNEILQLKDEDENTEIHLPEYVQQWEDQENAPPYFYALLTSSDSKEKKFLNISWSKIKGENGEGSGYVWVFRDISAERQLENEILKSQKLESIGLLAGGIAHDFNNILAGILGNAQLAKLNWQERQDIQKYLDGIEEAAQNASRLTKQLLTFAKGGEPVKEIISLKKILIENVEFALRGSNVSCKFIIDDDLWPVEADKGQINQAINNLVINAIQAMPGGGQLVVKAKNCNKKEIARLMPEIEKDHYVEIQITDTGLGIQRENLDKIFDPYFTTKQRGSGLGLATTYAIIKKHGGHIKVDSELGRGTTFTIWLPAFPEQDVVEKKQDMKIDSFKGKRVLVMDDEEFILELMGSFLEMIGVEAEFAKDGEEAIEKYKQALEKKQRFDAVIMDLTIRGGMGGKEAISQILKIDPSAKVIVASGYSTDSLLANFQHHGFVGRLSKPFTLDELNKVLGEALNSDQ</sequence>
<dbReference type="Gene3D" id="2.60.40.10">
    <property type="entry name" value="Immunoglobulins"/>
    <property type="match status" value="1"/>
</dbReference>
<reference evidence="14 17" key="2">
    <citation type="submission" date="2016-11" db="EMBL/GenBank/DDBJ databases">
        <title>Genomic analysis of Caldithrix abyssi and proposal of a novel bacterial phylum Caldithrichaeota.</title>
        <authorList>
            <person name="Kublanov I."/>
            <person name="Sigalova O."/>
            <person name="Gavrilov S."/>
            <person name="Lebedinsky A."/>
            <person name="Ivanova N."/>
            <person name="Daum C."/>
            <person name="Reddy T."/>
            <person name="Klenk H.P."/>
            <person name="Goker M."/>
            <person name="Reva O."/>
            <person name="Miroshnichenko M."/>
            <person name="Kyprides N."/>
            <person name="Woyke T."/>
            <person name="Gelfand M."/>
        </authorList>
    </citation>
    <scope>NUCLEOTIDE SEQUENCE [LARGE SCALE GENOMIC DNA]</scope>
    <source>
        <strain evidence="14 17">LF13</strain>
    </source>
</reference>
<dbReference type="RefSeq" id="WP_006928863.1">
    <property type="nucleotide sequence ID" value="NZ_CM001402.1"/>
</dbReference>
<dbReference type="Proteomes" id="UP000004671">
    <property type="component" value="Chromosome"/>
</dbReference>
<keyword evidence="10" id="KW-0175">Coiled coil</keyword>
<dbReference type="Gene3D" id="3.30.450.20">
    <property type="entry name" value="PAS domain"/>
    <property type="match status" value="1"/>
</dbReference>
<dbReference type="InterPro" id="IPR036097">
    <property type="entry name" value="HisK_dim/P_sf"/>
</dbReference>
<comment type="catalytic activity">
    <reaction evidence="1">
        <text>ATP + protein L-histidine = ADP + protein N-phospho-L-histidine.</text>
        <dbReference type="EC" id="2.7.13.3"/>
    </reaction>
</comment>
<evidence type="ECO:0000259" key="13">
    <source>
        <dbReference type="PROSITE" id="PS50112"/>
    </source>
</evidence>
<keyword evidence="5" id="KW-0547">Nucleotide-binding</keyword>
<feature type="coiled-coil region" evidence="10">
    <location>
        <begin position="765"/>
        <end position="798"/>
    </location>
</feature>
<keyword evidence="3 9" id="KW-0597">Phosphoprotein</keyword>
<dbReference type="Pfam" id="PF07495">
    <property type="entry name" value="Y_Y_Y"/>
    <property type="match status" value="1"/>
</dbReference>
<dbReference type="PANTHER" id="PTHR43065">
    <property type="entry name" value="SENSOR HISTIDINE KINASE"/>
    <property type="match status" value="1"/>
</dbReference>
<evidence type="ECO:0000256" key="9">
    <source>
        <dbReference type="PROSITE-ProRule" id="PRU00169"/>
    </source>
</evidence>
<dbReference type="SUPFAM" id="SSF47384">
    <property type="entry name" value="Homodimeric domain of signal transducing histidine kinase"/>
    <property type="match status" value="1"/>
</dbReference>
<evidence type="ECO:0000256" key="7">
    <source>
        <dbReference type="ARBA" id="ARBA00022840"/>
    </source>
</evidence>
<dbReference type="Pfam" id="PF02518">
    <property type="entry name" value="HATPase_c"/>
    <property type="match status" value="1"/>
</dbReference>
<dbReference type="InterPro" id="IPR000014">
    <property type="entry name" value="PAS"/>
</dbReference>
<dbReference type="SUPFAM" id="SSF63829">
    <property type="entry name" value="Calcium-dependent phosphotriesterase"/>
    <property type="match status" value="2"/>
</dbReference>
<evidence type="ECO:0000256" key="2">
    <source>
        <dbReference type="ARBA" id="ARBA00012438"/>
    </source>
</evidence>
<dbReference type="PROSITE" id="PS50109">
    <property type="entry name" value="HIS_KIN"/>
    <property type="match status" value="1"/>
</dbReference>
<dbReference type="PRINTS" id="PR00344">
    <property type="entry name" value="BCTRLSENSOR"/>
</dbReference>
<dbReference type="SUPFAM" id="SSF55785">
    <property type="entry name" value="PYP-like sensor domain (PAS domain)"/>
    <property type="match status" value="1"/>
</dbReference>
<dbReference type="Proteomes" id="UP000183868">
    <property type="component" value="Chromosome"/>
</dbReference>
<evidence type="ECO:0000313" key="15">
    <source>
        <dbReference type="EMBL" id="EHO41690.1"/>
    </source>
</evidence>
<dbReference type="InterPro" id="IPR005467">
    <property type="entry name" value="His_kinase_dom"/>
</dbReference>